<organism evidence="9 10">
    <name type="scientific">Adhaeribacter soli</name>
    <dbReference type="NCBI Taxonomy" id="2607655"/>
    <lineage>
        <taxon>Bacteria</taxon>
        <taxon>Pseudomonadati</taxon>
        <taxon>Bacteroidota</taxon>
        <taxon>Cytophagia</taxon>
        <taxon>Cytophagales</taxon>
        <taxon>Hymenobacteraceae</taxon>
        <taxon>Adhaeribacter</taxon>
    </lineage>
</organism>
<evidence type="ECO:0000256" key="4">
    <source>
        <dbReference type="ARBA" id="ARBA00022692"/>
    </source>
</evidence>
<accession>A0A5N1J1K5</accession>
<name>A0A5N1J1K5_9BACT</name>
<evidence type="ECO:0000313" key="10">
    <source>
        <dbReference type="Proteomes" id="UP000326570"/>
    </source>
</evidence>
<dbReference type="PANTHER" id="PTHR30069:SF29">
    <property type="entry name" value="HEMOGLOBIN AND HEMOGLOBIN-HAPTOGLOBIN-BINDING PROTEIN 1-RELATED"/>
    <property type="match status" value="1"/>
</dbReference>
<dbReference type="PANTHER" id="PTHR30069">
    <property type="entry name" value="TONB-DEPENDENT OUTER MEMBRANE RECEPTOR"/>
    <property type="match status" value="1"/>
</dbReference>
<keyword evidence="9" id="KW-0675">Receptor</keyword>
<dbReference type="EMBL" id="VTWT01000003">
    <property type="protein sequence ID" value="KAA9340288.1"/>
    <property type="molecule type" value="Genomic_DNA"/>
</dbReference>
<evidence type="ECO:0000256" key="7">
    <source>
        <dbReference type="ARBA" id="ARBA00023237"/>
    </source>
</evidence>
<evidence type="ECO:0000313" key="9">
    <source>
        <dbReference type="EMBL" id="KAA9340288.1"/>
    </source>
</evidence>
<keyword evidence="2" id="KW-0813">Transport</keyword>
<evidence type="ECO:0000256" key="3">
    <source>
        <dbReference type="ARBA" id="ARBA00022452"/>
    </source>
</evidence>
<dbReference type="InterPro" id="IPR012910">
    <property type="entry name" value="Plug_dom"/>
</dbReference>
<gene>
    <name evidence="9" type="ORF">F0P94_08045</name>
</gene>
<dbReference type="AlphaFoldDB" id="A0A5N1J1K5"/>
<evidence type="ECO:0000256" key="1">
    <source>
        <dbReference type="ARBA" id="ARBA00004571"/>
    </source>
</evidence>
<dbReference type="InterPro" id="IPR008969">
    <property type="entry name" value="CarboxyPept-like_regulatory"/>
</dbReference>
<evidence type="ECO:0000256" key="6">
    <source>
        <dbReference type="ARBA" id="ARBA00023136"/>
    </source>
</evidence>
<dbReference type="RefSeq" id="WP_150903359.1">
    <property type="nucleotide sequence ID" value="NZ_VTWT01000003.1"/>
</dbReference>
<evidence type="ECO:0000256" key="2">
    <source>
        <dbReference type="ARBA" id="ARBA00022448"/>
    </source>
</evidence>
<keyword evidence="4" id="KW-0812">Transmembrane</keyword>
<evidence type="ECO:0000256" key="5">
    <source>
        <dbReference type="ARBA" id="ARBA00022729"/>
    </source>
</evidence>
<feature type="domain" description="TonB-dependent receptor plug" evidence="8">
    <location>
        <begin position="259"/>
        <end position="336"/>
    </location>
</feature>
<dbReference type="GO" id="GO:0009279">
    <property type="term" value="C:cell outer membrane"/>
    <property type="evidence" value="ECO:0007669"/>
    <property type="project" value="UniProtKB-SubCell"/>
</dbReference>
<dbReference type="GO" id="GO:0044718">
    <property type="term" value="P:siderophore transmembrane transport"/>
    <property type="evidence" value="ECO:0007669"/>
    <property type="project" value="TreeGrafter"/>
</dbReference>
<sequence>MKQLYVLLLTGGLFFGAVPGFGQQEPPKTLTATYQQAPLPQVFSGIEKQFGVKIFYKEEWLAGQKLTLNLTNATLTEALQAALLETDLTFNQYDAANVVILPAGAALTNMAGNGANAQGYTYDAKALVIGGNKMAPRGQKLTLSGNLKTGKSNEEVIGAQVMVESLGVGTATDLQGNYKLSLPAGKYEITFRAIGLETIKKVVQLNGSGKLDVEMFEKDLVLNEVRIEAQRSDINVSGTQMGLNKLSIKEIKKMPALLGESDVVKSVQMLPGVTSVGEAAAGFNVRGGNTDQNLILMDEVPIFNPTHLFGFFSVFNPDAVQEATLYRGAIPAQLGGRLSAILDVKQKEGSYQKWQGTGGIGVVSGRLAVEGPVMNKQGSVLVAGRSSYSNWLFKKMPDAQLRDDKASFYDATVKLSGLVSEKGKVIFSGYRSHDSFQFNADTVYSWETNNASLTYNHIFSEKLQANFVALYGDYDLGLDYLKPFSEAKYSSGIRQRGLKADFIHQRQKQQLRFGGSSTYYTFSPGALKPLGERSNINGKVLPKDKAIESAIYVNDEIELSPRFSVNLGLRFSMYQHLGPSQVYTYEAGKPRSLLTLTDTVSYENNALVKPYEGLEPRAAIRFSLTDESALKAGYSRTLQYLHVVSNTLTVSPIDIWKTSNQYIEPQIGNQVSLGLFQNWQQNTIETSVEVYYKTIQNQLDYKNGAELFLNEAIETELLPAKGEAYGIELMVNKKVGKVTGWASYAFSRTFLQTDGKFPEEKINGNEKYPASYDKPHNLNLVTTYQVTRRLNITTSFTFNTGRPFTASTGFYNFYGNSVPIYGDRNQYRLSDYHRLDLSLTVLPNLKKNKKYEGSWNFAVYNLYARKNAYSIFYKHVGGTKTQAYQLSVIGTAIPSITYNFKF</sequence>
<dbReference type="SUPFAM" id="SSF49464">
    <property type="entry name" value="Carboxypeptidase regulatory domain-like"/>
    <property type="match status" value="1"/>
</dbReference>
<keyword evidence="6" id="KW-0472">Membrane</keyword>
<dbReference type="Pfam" id="PF07715">
    <property type="entry name" value="Plug"/>
    <property type="match status" value="1"/>
</dbReference>
<keyword evidence="10" id="KW-1185">Reference proteome</keyword>
<dbReference type="InterPro" id="IPR036942">
    <property type="entry name" value="Beta-barrel_TonB_sf"/>
</dbReference>
<dbReference type="InterPro" id="IPR037066">
    <property type="entry name" value="Plug_dom_sf"/>
</dbReference>
<comment type="subcellular location">
    <subcellularLocation>
        <location evidence="1">Cell outer membrane</location>
        <topology evidence="1">Multi-pass membrane protein</topology>
    </subcellularLocation>
</comment>
<dbReference type="SUPFAM" id="SSF56935">
    <property type="entry name" value="Porins"/>
    <property type="match status" value="1"/>
</dbReference>
<keyword evidence="5" id="KW-0732">Signal</keyword>
<dbReference type="GO" id="GO:0015344">
    <property type="term" value="F:siderophore uptake transmembrane transporter activity"/>
    <property type="evidence" value="ECO:0007669"/>
    <property type="project" value="TreeGrafter"/>
</dbReference>
<keyword evidence="3" id="KW-1134">Transmembrane beta strand</keyword>
<dbReference type="Pfam" id="PF13715">
    <property type="entry name" value="CarbopepD_reg_2"/>
    <property type="match status" value="1"/>
</dbReference>
<comment type="caution">
    <text evidence="9">The sequence shown here is derived from an EMBL/GenBank/DDBJ whole genome shotgun (WGS) entry which is preliminary data.</text>
</comment>
<protein>
    <submittedName>
        <fullName evidence="9">TonB-dependent receptor plug domain-containing protein</fullName>
    </submittedName>
</protein>
<reference evidence="9 10" key="1">
    <citation type="submission" date="2019-09" db="EMBL/GenBank/DDBJ databases">
        <title>Genome sequence of Adhaeribacter sp. M2.</title>
        <authorList>
            <person name="Srinivasan S."/>
        </authorList>
    </citation>
    <scope>NUCLEOTIDE SEQUENCE [LARGE SCALE GENOMIC DNA]</scope>
    <source>
        <strain evidence="9 10">M2</strain>
    </source>
</reference>
<dbReference type="Gene3D" id="2.40.170.20">
    <property type="entry name" value="TonB-dependent receptor, beta-barrel domain"/>
    <property type="match status" value="1"/>
</dbReference>
<keyword evidence="7" id="KW-0998">Cell outer membrane</keyword>
<evidence type="ECO:0000259" key="8">
    <source>
        <dbReference type="Pfam" id="PF07715"/>
    </source>
</evidence>
<proteinExistence type="predicted"/>
<dbReference type="Gene3D" id="2.170.130.10">
    <property type="entry name" value="TonB-dependent receptor, plug domain"/>
    <property type="match status" value="1"/>
</dbReference>
<dbReference type="Proteomes" id="UP000326570">
    <property type="component" value="Unassembled WGS sequence"/>
</dbReference>
<dbReference type="Gene3D" id="2.60.40.1120">
    <property type="entry name" value="Carboxypeptidase-like, regulatory domain"/>
    <property type="match status" value="1"/>
</dbReference>
<dbReference type="InterPro" id="IPR039426">
    <property type="entry name" value="TonB-dep_rcpt-like"/>
</dbReference>